<evidence type="ECO:0000259" key="2">
    <source>
        <dbReference type="Pfam" id="PF01989"/>
    </source>
</evidence>
<evidence type="ECO:0000313" key="3">
    <source>
        <dbReference type="EMBL" id="CCH79861.1"/>
    </source>
</evidence>
<keyword evidence="4" id="KW-1185">Reference proteome</keyword>
<protein>
    <recommendedName>
        <fullName evidence="2">Phosphomevalonate dehydratase small subunit-like domain-containing protein</fullName>
    </recommendedName>
</protein>
<name>A0A077M1Y7_9MICO</name>
<dbReference type="Proteomes" id="UP000035721">
    <property type="component" value="Unassembled WGS sequence"/>
</dbReference>
<dbReference type="PANTHER" id="PTHR36577:SF3">
    <property type="entry name" value="DUF521 DOMAIN PROTEIN (AFU_ORTHOLOGUE AFUA_6G00490)"/>
    <property type="match status" value="1"/>
</dbReference>
<dbReference type="PANTHER" id="PTHR36577">
    <property type="entry name" value="DUF521 DOMAIN PROTEIN (AFU_ORTHOLOGUE AFUA_6G00490)"/>
    <property type="match status" value="1"/>
</dbReference>
<keyword evidence="1" id="KW-0456">Lyase</keyword>
<organism evidence="3 4">
    <name type="scientific">Nostocoides japonicum T1-X7</name>
    <dbReference type="NCBI Taxonomy" id="1194083"/>
    <lineage>
        <taxon>Bacteria</taxon>
        <taxon>Bacillati</taxon>
        <taxon>Actinomycetota</taxon>
        <taxon>Actinomycetes</taxon>
        <taxon>Micrococcales</taxon>
        <taxon>Intrasporangiaceae</taxon>
        <taxon>Nostocoides</taxon>
    </lineage>
</organism>
<dbReference type="InterPro" id="IPR002840">
    <property type="entry name" value="PMDh-S-like_dom"/>
</dbReference>
<dbReference type="SUPFAM" id="SSF52016">
    <property type="entry name" value="LeuD/IlvD-like"/>
    <property type="match status" value="1"/>
</dbReference>
<feature type="domain" description="Phosphomevalonate dehydratase small subunit-like" evidence="2">
    <location>
        <begin position="16"/>
        <end position="90"/>
    </location>
</feature>
<sequence>MGGEVTAPLKVLDEPLSFWGGFDSATGLIIDRHHPQFGDRLTGLAVHLPASRGSSSASSVLVEAVRAHTAPAALLLATPDQILLLGALVAYELYGRGPTVVLLETSHPIAERHPDPWPETRLTVTARGELQLHPSGARETQEE</sequence>
<proteinExistence type="predicted"/>
<dbReference type="EMBL" id="CAJB01000394">
    <property type="protein sequence ID" value="CCH79861.1"/>
    <property type="molecule type" value="Genomic_DNA"/>
</dbReference>
<dbReference type="AlphaFoldDB" id="A0A077M1Y7"/>
<evidence type="ECO:0000313" key="4">
    <source>
        <dbReference type="Proteomes" id="UP000035721"/>
    </source>
</evidence>
<dbReference type="Gene3D" id="3.50.30.10">
    <property type="entry name" value="Phosphohistidine domain"/>
    <property type="match status" value="1"/>
</dbReference>
<accession>A0A077M1Y7</accession>
<gene>
    <name evidence="3" type="ORF">BN12_610003</name>
</gene>
<comment type="caution">
    <text evidence="3">The sequence shown here is derived from an EMBL/GenBank/DDBJ whole genome shotgun (WGS) entry which is preliminary data.</text>
</comment>
<dbReference type="GO" id="GO:0016829">
    <property type="term" value="F:lyase activity"/>
    <property type="evidence" value="ECO:0007669"/>
    <property type="project" value="UniProtKB-KW"/>
</dbReference>
<dbReference type="STRING" id="1194083.BN12_610003"/>
<evidence type="ECO:0000256" key="1">
    <source>
        <dbReference type="ARBA" id="ARBA00023239"/>
    </source>
</evidence>
<dbReference type="Pfam" id="PF01989">
    <property type="entry name" value="AcnX_swivel_put"/>
    <property type="match status" value="1"/>
</dbReference>
<reference evidence="3 4" key="1">
    <citation type="journal article" date="2013" name="ISME J.">
        <title>A metabolic model for members of the genus Tetrasphaera involved in enhanced biological phosphorus removal.</title>
        <authorList>
            <person name="Kristiansen R."/>
            <person name="Nguyen H.T.T."/>
            <person name="Saunders A.M."/>
            <person name="Nielsen J.L."/>
            <person name="Wimmer R."/>
            <person name="Le V.Q."/>
            <person name="McIlroy S.J."/>
            <person name="Petrovski S."/>
            <person name="Seviour R.J."/>
            <person name="Calteau A."/>
            <person name="Nielsen K.L."/>
            <person name="Nielsen P.H."/>
        </authorList>
    </citation>
    <scope>NUCLEOTIDE SEQUENCE [LARGE SCALE GENOMIC DNA]</scope>
    <source>
        <strain evidence="3 4">T1-X7</strain>
    </source>
</reference>